<dbReference type="InterPro" id="IPR050121">
    <property type="entry name" value="Cytochrome_P450_monoxygenase"/>
</dbReference>
<dbReference type="SUPFAM" id="SSF48264">
    <property type="entry name" value="Cytochrome P450"/>
    <property type="match status" value="1"/>
</dbReference>
<evidence type="ECO:0000313" key="16">
    <source>
        <dbReference type="Proteomes" id="UP000054144"/>
    </source>
</evidence>
<dbReference type="Pfam" id="PF00067">
    <property type="entry name" value="p450"/>
    <property type="match status" value="1"/>
</dbReference>
<dbReference type="PANTHER" id="PTHR24305:SF166">
    <property type="entry name" value="CYTOCHROME P450 12A4, MITOCHONDRIAL-RELATED"/>
    <property type="match status" value="1"/>
</dbReference>
<comment type="cofactor">
    <cofactor evidence="1 13">
        <name>heme</name>
        <dbReference type="ChEBI" id="CHEBI:30413"/>
    </cofactor>
</comment>
<dbReference type="GO" id="GO:0020037">
    <property type="term" value="F:heme binding"/>
    <property type="evidence" value="ECO:0007669"/>
    <property type="project" value="InterPro"/>
</dbReference>
<evidence type="ECO:0000313" key="15">
    <source>
        <dbReference type="EMBL" id="KIY46391.1"/>
    </source>
</evidence>
<keyword evidence="9 14" id="KW-0560">Oxidoreductase</keyword>
<keyword evidence="10 13" id="KW-0408">Iron</keyword>
<evidence type="ECO:0000256" key="2">
    <source>
        <dbReference type="ARBA" id="ARBA00004370"/>
    </source>
</evidence>
<dbReference type="InterPro" id="IPR017972">
    <property type="entry name" value="Cyt_P450_CS"/>
</dbReference>
<evidence type="ECO:0000256" key="5">
    <source>
        <dbReference type="ARBA" id="ARBA00022617"/>
    </source>
</evidence>
<evidence type="ECO:0000256" key="12">
    <source>
        <dbReference type="ARBA" id="ARBA00023136"/>
    </source>
</evidence>
<dbReference type="EMBL" id="KN882033">
    <property type="protein sequence ID" value="KIY46391.1"/>
    <property type="molecule type" value="Genomic_DNA"/>
</dbReference>
<feature type="binding site" description="axial binding residue" evidence="13">
    <location>
        <position position="358"/>
    </location>
    <ligand>
        <name>heme</name>
        <dbReference type="ChEBI" id="CHEBI:30413"/>
    </ligand>
    <ligandPart>
        <name>Fe</name>
        <dbReference type="ChEBI" id="CHEBI:18248"/>
    </ligandPart>
</feature>
<dbReference type="PRINTS" id="PR00385">
    <property type="entry name" value="P450"/>
</dbReference>
<keyword evidence="7 13" id="KW-0479">Metal-binding</keyword>
<keyword evidence="6" id="KW-0812">Transmembrane</keyword>
<comment type="similarity">
    <text evidence="4 14">Belongs to the cytochrome P450 family.</text>
</comment>
<evidence type="ECO:0000256" key="7">
    <source>
        <dbReference type="ARBA" id="ARBA00022723"/>
    </source>
</evidence>
<accession>A0A0D7A900</accession>
<dbReference type="AlphaFoldDB" id="A0A0D7A900"/>
<dbReference type="InterPro" id="IPR036396">
    <property type="entry name" value="Cyt_P450_sf"/>
</dbReference>
<evidence type="ECO:0000256" key="4">
    <source>
        <dbReference type="ARBA" id="ARBA00010617"/>
    </source>
</evidence>
<dbReference type="Gene3D" id="1.10.630.10">
    <property type="entry name" value="Cytochrome P450"/>
    <property type="match status" value="1"/>
</dbReference>
<keyword evidence="11 14" id="KW-0503">Monooxygenase</keyword>
<evidence type="ECO:0000256" key="6">
    <source>
        <dbReference type="ARBA" id="ARBA00022692"/>
    </source>
</evidence>
<protein>
    <submittedName>
        <fullName evidence="15">Cytochrome P450</fullName>
    </submittedName>
</protein>
<name>A0A0D7A900_9AGAR</name>
<dbReference type="GO" id="GO:0005506">
    <property type="term" value="F:iron ion binding"/>
    <property type="evidence" value="ECO:0007669"/>
    <property type="project" value="InterPro"/>
</dbReference>
<keyword evidence="16" id="KW-1185">Reference proteome</keyword>
<organism evidence="15 16">
    <name type="scientific">Fistulina hepatica ATCC 64428</name>
    <dbReference type="NCBI Taxonomy" id="1128425"/>
    <lineage>
        <taxon>Eukaryota</taxon>
        <taxon>Fungi</taxon>
        <taxon>Dikarya</taxon>
        <taxon>Basidiomycota</taxon>
        <taxon>Agaricomycotina</taxon>
        <taxon>Agaricomycetes</taxon>
        <taxon>Agaricomycetidae</taxon>
        <taxon>Agaricales</taxon>
        <taxon>Fistulinaceae</taxon>
        <taxon>Fistulina</taxon>
    </lineage>
</organism>
<evidence type="ECO:0000256" key="3">
    <source>
        <dbReference type="ARBA" id="ARBA00004721"/>
    </source>
</evidence>
<evidence type="ECO:0000256" key="11">
    <source>
        <dbReference type="ARBA" id="ARBA00023033"/>
    </source>
</evidence>
<evidence type="ECO:0000256" key="9">
    <source>
        <dbReference type="ARBA" id="ARBA00023002"/>
    </source>
</evidence>
<keyword evidence="12" id="KW-0472">Membrane</keyword>
<evidence type="ECO:0000256" key="10">
    <source>
        <dbReference type="ARBA" id="ARBA00023004"/>
    </source>
</evidence>
<keyword evidence="8" id="KW-1133">Transmembrane helix</keyword>
<dbReference type="GO" id="GO:0016705">
    <property type="term" value="F:oxidoreductase activity, acting on paired donors, with incorporation or reduction of molecular oxygen"/>
    <property type="evidence" value="ECO:0007669"/>
    <property type="project" value="InterPro"/>
</dbReference>
<dbReference type="GO" id="GO:0016020">
    <property type="term" value="C:membrane"/>
    <property type="evidence" value="ECO:0007669"/>
    <property type="project" value="UniProtKB-SubCell"/>
</dbReference>
<evidence type="ECO:0000256" key="8">
    <source>
        <dbReference type="ARBA" id="ARBA00022989"/>
    </source>
</evidence>
<dbReference type="InterPro" id="IPR001128">
    <property type="entry name" value="Cyt_P450"/>
</dbReference>
<comment type="pathway">
    <text evidence="3">Secondary metabolite biosynthesis; terpenoid biosynthesis.</text>
</comment>
<comment type="subcellular location">
    <subcellularLocation>
        <location evidence="2">Membrane</location>
    </subcellularLocation>
</comment>
<evidence type="ECO:0000256" key="14">
    <source>
        <dbReference type="RuleBase" id="RU000461"/>
    </source>
</evidence>
<proteinExistence type="inferred from homology"/>
<keyword evidence="5 13" id="KW-0349">Heme</keyword>
<gene>
    <name evidence="15" type="ORF">FISHEDRAFT_75644</name>
</gene>
<evidence type="ECO:0000256" key="13">
    <source>
        <dbReference type="PIRSR" id="PIRSR602401-1"/>
    </source>
</evidence>
<evidence type="ECO:0000256" key="1">
    <source>
        <dbReference type="ARBA" id="ARBA00001971"/>
    </source>
</evidence>
<reference evidence="15 16" key="1">
    <citation type="journal article" date="2015" name="Fungal Genet. Biol.">
        <title>Evolution of novel wood decay mechanisms in Agaricales revealed by the genome sequences of Fistulina hepatica and Cylindrobasidium torrendii.</title>
        <authorList>
            <person name="Floudas D."/>
            <person name="Held B.W."/>
            <person name="Riley R."/>
            <person name="Nagy L.G."/>
            <person name="Koehler G."/>
            <person name="Ransdell A.S."/>
            <person name="Younus H."/>
            <person name="Chow J."/>
            <person name="Chiniquy J."/>
            <person name="Lipzen A."/>
            <person name="Tritt A."/>
            <person name="Sun H."/>
            <person name="Haridas S."/>
            <person name="LaButti K."/>
            <person name="Ohm R.A."/>
            <person name="Kues U."/>
            <person name="Blanchette R.A."/>
            <person name="Grigoriev I.V."/>
            <person name="Minto R.E."/>
            <person name="Hibbett D.S."/>
        </authorList>
    </citation>
    <scope>NUCLEOTIDE SEQUENCE [LARGE SCALE GENOMIC DNA]</scope>
    <source>
        <strain evidence="15 16">ATCC 64428</strain>
    </source>
</reference>
<dbReference type="OrthoDB" id="1470350at2759"/>
<dbReference type="GO" id="GO:0004497">
    <property type="term" value="F:monooxygenase activity"/>
    <property type="evidence" value="ECO:0007669"/>
    <property type="project" value="UniProtKB-KW"/>
</dbReference>
<dbReference type="PANTHER" id="PTHR24305">
    <property type="entry name" value="CYTOCHROME P450"/>
    <property type="match status" value="1"/>
</dbReference>
<dbReference type="InterPro" id="IPR002401">
    <property type="entry name" value="Cyt_P450_E_grp-I"/>
</dbReference>
<dbReference type="PRINTS" id="PR00463">
    <property type="entry name" value="EP450I"/>
</dbReference>
<dbReference type="PROSITE" id="PS00086">
    <property type="entry name" value="CYTOCHROME_P450"/>
    <property type="match status" value="1"/>
</dbReference>
<dbReference type="Proteomes" id="UP000054144">
    <property type="component" value="Unassembled WGS sequence"/>
</dbReference>
<sequence length="410" mass="45429">MASKHYHYRIYVLTVDIVVQNPAFGLAHIRDLTEIFTRYSAELCDVLSEEIAKQGGAVATVDMLSWLSKMTLDVIGRAGFNYEMQALQGQSSELSDALSTIFKSTPLLCLIQILRAIIPALRPIPAGNDAQVRVAMQTIARIGKVLLHDAEIPASHEEGTGEGKGKVRDLLSLLVRANMSKDIHESLRMSEEDVLSQIASMIVAGHETTSTATTWALHALTMYPEMQSRLRKELRAVQVHEPTMNDLSSLQYLDCVVRESLRVYPPVTELMRVAAKDDVLPLSTPIIDGYGVAHYELPLAQGTEIILPFLSMNHDPATWGPDAAEFRPDRWLDLPETVKAVPGVWGHQMTFSGGPRACIGYRFSLVEFEFEAAVPSTDVTSRTFIVNRPMLKSDVQRGSQLPMIIRPVGH</sequence>